<name>A0A1H1D0N7_9PSED</name>
<evidence type="ECO:0000256" key="1">
    <source>
        <dbReference type="SAM" id="MobiDB-lite"/>
    </source>
</evidence>
<feature type="region of interest" description="Disordered" evidence="1">
    <location>
        <begin position="1"/>
        <end position="27"/>
    </location>
</feature>
<organism evidence="2 3">
    <name type="scientific">Pseudomonas moorei</name>
    <dbReference type="NCBI Taxonomy" id="395599"/>
    <lineage>
        <taxon>Bacteria</taxon>
        <taxon>Pseudomonadati</taxon>
        <taxon>Pseudomonadota</taxon>
        <taxon>Gammaproteobacteria</taxon>
        <taxon>Pseudomonadales</taxon>
        <taxon>Pseudomonadaceae</taxon>
        <taxon>Pseudomonas</taxon>
    </lineage>
</organism>
<gene>
    <name evidence="2" type="ORF">SAMN04490195_1479</name>
</gene>
<protein>
    <submittedName>
        <fullName evidence="2">Uncharacterized protein</fullName>
    </submittedName>
</protein>
<evidence type="ECO:0000313" key="2">
    <source>
        <dbReference type="EMBL" id="SDQ69829.1"/>
    </source>
</evidence>
<accession>A0A1H1D0N7</accession>
<proteinExistence type="predicted"/>
<dbReference type="EMBL" id="FNKJ01000003">
    <property type="protein sequence ID" value="SDQ69829.1"/>
    <property type="molecule type" value="Genomic_DNA"/>
</dbReference>
<sequence>MPSFKDPNIDSRLDSPPSTLKTPCNLINPCRRNDPGLIARAANLE</sequence>
<reference evidence="3" key="1">
    <citation type="submission" date="2016-10" db="EMBL/GenBank/DDBJ databases">
        <authorList>
            <person name="Varghese N."/>
            <person name="Submissions S."/>
        </authorList>
    </citation>
    <scope>NUCLEOTIDE SEQUENCE [LARGE SCALE GENOMIC DNA]</scope>
    <source>
        <strain evidence="3">BS3775</strain>
    </source>
</reference>
<dbReference type="Proteomes" id="UP000199570">
    <property type="component" value="Unassembled WGS sequence"/>
</dbReference>
<keyword evidence="3" id="KW-1185">Reference proteome</keyword>
<dbReference type="AlphaFoldDB" id="A0A1H1D0N7"/>
<evidence type="ECO:0000313" key="3">
    <source>
        <dbReference type="Proteomes" id="UP000199570"/>
    </source>
</evidence>